<evidence type="ECO:0000256" key="6">
    <source>
        <dbReference type="ARBA" id="ARBA00047804"/>
    </source>
</evidence>
<feature type="compositionally biased region" description="Basic residues" evidence="7">
    <location>
        <begin position="58"/>
        <end position="71"/>
    </location>
</feature>
<evidence type="ECO:0000256" key="4">
    <source>
        <dbReference type="ARBA" id="ARBA00023027"/>
    </source>
</evidence>
<evidence type="ECO:0000256" key="2">
    <source>
        <dbReference type="ARBA" id="ARBA00022737"/>
    </source>
</evidence>
<dbReference type="Pfam" id="PF13905">
    <property type="entry name" value="Thioredoxin_8"/>
    <property type="match status" value="1"/>
</dbReference>
<keyword evidence="3" id="KW-0560">Oxidoreductase</keyword>
<dbReference type="Gramene" id="KZM94540">
    <property type="protein sequence ID" value="KZM94540"/>
    <property type="gene ID" value="DCAR_017783"/>
</dbReference>
<dbReference type="EC" id="1.8.1.8" evidence="1"/>
<sequence length="594" mass="67765">MIGTPSGFATDDELVRVGGWAVMKIEPELTDLMVMTRSLPNNCKADDSVKKHIEKPAKGKKKRNKGKKGNKPYRIGDTVNLKDLLFTQERDYLIKYKDVQIKKEQLVGKVIVLHFVSLVKGHDNLIPDPDLIDIYKKLEPKGGFEVVFVAVGDGLTCLDTRESTSTYSTPQQCFEEIFSTMPWTAIPFSDLKSRNRLEKLFCIVSDTRLEMEPVSFVIDSRGVVLQADATQVFSMYGSAGYPFTKQRLKCLDHEDYVTMEQLSVSTLLASPQRDYVITNKGDQVPLHKLEDKVVALYFFTDISNVRITSKLKLAYKELCEKMEAFEVVLINLLSISSDTCEDTFWKTFEAMPWLAIPSKDTDCCKKLLRIFDSTICDPGPYPVSKLVIIGPRGKFIEPCGANILCCYGIPAYPFTRFSAVNLKIEKVKDVKPEMFWNLDAIFRQQNGSEVQFSQIVGKRIIVLFQLFNDIPEQTLKKLIALYNQMKGTDDEFEVIHIREESKWGHVGAVIPWLMHPPFSNASDAGKVMRRLFYYGENGLVAFDRDGRIVRMTRRLAVGKTVFPFFDAEKMEDEVLQDMQEDLYEPLETLLCCCW</sequence>
<evidence type="ECO:0000256" key="3">
    <source>
        <dbReference type="ARBA" id="ARBA00023002"/>
    </source>
</evidence>
<comment type="caution">
    <text evidence="9">The sequence shown here is derived from an EMBL/GenBank/DDBJ whole genome shotgun (WGS) entry which is preliminary data.</text>
</comment>
<protein>
    <recommendedName>
        <fullName evidence="1">protein-disulfide reductase</fullName>
        <ecNumber evidence="1">1.8.1.8</ecNumber>
    </recommendedName>
</protein>
<proteinExistence type="predicted"/>
<dbReference type="AlphaFoldDB" id="A0A162A384"/>
<dbReference type="EMBL" id="LNRQ01000005">
    <property type="protein sequence ID" value="KZM94540.1"/>
    <property type="molecule type" value="Genomic_DNA"/>
</dbReference>
<comment type="catalytic activity">
    <reaction evidence="5">
        <text>[protein]-dithiol + NAD(+) = [protein]-disulfide + NADH + H(+)</text>
        <dbReference type="Rhea" id="RHEA:18749"/>
        <dbReference type="Rhea" id="RHEA-COMP:10593"/>
        <dbReference type="Rhea" id="RHEA-COMP:10594"/>
        <dbReference type="ChEBI" id="CHEBI:15378"/>
        <dbReference type="ChEBI" id="CHEBI:29950"/>
        <dbReference type="ChEBI" id="CHEBI:50058"/>
        <dbReference type="ChEBI" id="CHEBI:57540"/>
        <dbReference type="ChEBI" id="CHEBI:57945"/>
        <dbReference type="EC" id="1.8.1.8"/>
    </reaction>
</comment>
<accession>A0A162A384</accession>
<name>A0A162A384_DAUCS</name>
<evidence type="ECO:0000256" key="1">
    <source>
        <dbReference type="ARBA" id="ARBA00012612"/>
    </source>
</evidence>
<comment type="catalytic activity">
    <reaction evidence="6">
        <text>[protein]-dithiol + NADP(+) = [protein]-disulfide + NADPH + H(+)</text>
        <dbReference type="Rhea" id="RHEA:18753"/>
        <dbReference type="Rhea" id="RHEA-COMP:10593"/>
        <dbReference type="Rhea" id="RHEA-COMP:10594"/>
        <dbReference type="ChEBI" id="CHEBI:15378"/>
        <dbReference type="ChEBI" id="CHEBI:29950"/>
        <dbReference type="ChEBI" id="CHEBI:50058"/>
        <dbReference type="ChEBI" id="CHEBI:57783"/>
        <dbReference type="ChEBI" id="CHEBI:58349"/>
        <dbReference type="EC" id="1.8.1.8"/>
    </reaction>
</comment>
<feature type="region of interest" description="Disordered" evidence="7">
    <location>
        <begin position="45"/>
        <end position="73"/>
    </location>
</feature>
<dbReference type="InterPro" id="IPR052259">
    <property type="entry name" value="Nucleoredoxin-like"/>
</dbReference>
<dbReference type="PANTHER" id="PTHR13871">
    <property type="entry name" value="THIOREDOXIN"/>
    <property type="match status" value="1"/>
</dbReference>
<keyword evidence="4" id="KW-0520">NAD</keyword>
<evidence type="ECO:0000313" key="9">
    <source>
        <dbReference type="EMBL" id="KZM94540.1"/>
    </source>
</evidence>
<evidence type="ECO:0000256" key="7">
    <source>
        <dbReference type="SAM" id="MobiDB-lite"/>
    </source>
</evidence>
<dbReference type="Gene3D" id="3.40.30.10">
    <property type="entry name" value="Glutaredoxin"/>
    <property type="match status" value="2"/>
</dbReference>
<keyword evidence="2" id="KW-0677">Repeat</keyword>
<dbReference type="GO" id="GO:0016491">
    <property type="term" value="F:oxidoreductase activity"/>
    <property type="evidence" value="ECO:0007669"/>
    <property type="project" value="UniProtKB-KW"/>
</dbReference>
<feature type="domain" description="Thioredoxin-like fold" evidence="8">
    <location>
        <begin position="291"/>
        <end position="394"/>
    </location>
</feature>
<gene>
    <name evidence="9" type="ORF">DCAR_017783</name>
</gene>
<dbReference type="InterPro" id="IPR012336">
    <property type="entry name" value="Thioredoxin-like_fold"/>
</dbReference>
<reference evidence="9" key="1">
    <citation type="journal article" date="2016" name="Nat. Genet.">
        <title>A high-quality carrot genome assembly provides new insights into carotenoid accumulation and asterid genome evolution.</title>
        <authorList>
            <person name="Iorizzo M."/>
            <person name="Ellison S."/>
            <person name="Senalik D."/>
            <person name="Zeng P."/>
            <person name="Satapoomin P."/>
            <person name="Huang J."/>
            <person name="Bowman M."/>
            <person name="Iovene M."/>
            <person name="Sanseverino W."/>
            <person name="Cavagnaro P."/>
            <person name="Yildiz M."/>
            <person name="Macko-Podgorni A."/>
            <person name="Moranska E."/>
            <person name="Grzebelus E."/>
            <person name="Grzebelus D."/>
            <person name="Ashrafi H."/>
            <person name="Zheng Z."/>
            <person name="Cheng S."/>
            <person name="Spooner D."/>
            <person name="Van Deynze A."/>
            <person name="Simon P."/>
        </authorList>
    </citation>
    <scope>NUCLEOTIDE SEQUENCE [LARGE SCALE GENOMIC DNA]</scope>
    <source>
        <tissue evidence="9">Leaf</tissue>
    </source>
</reference>
<evidence type="ECO:0000259" key="8">
    <source>
        <dbReference type="Pfam" id="PF13905"/>
    </source>
</evidence>
<organism evidence="9">
    <name type="scientific">Daucus carota subsp. sativus</name>
    <name type="common">Carrot</name>
    <dbReference type="NCBI Taxonomy" id="79200"/>
    <lineage>
        <taxon>Eukaryota</taxon>
        <taxon>Viridiplantae</taxon>
        <taxon>Streptophyta</taxon>
        <taxon>Embryophyta</taxon>
        <taxon>Tracheophyta</taxon>
        <taxon>Spermatophyta</taxon>
        <taxon>Magnoliopsida</taxon>
        <taxon>eudicotyledons</taxon>
        <taxon>Gunneridae</taxon>
        <taxon>Pentapetalae</taxon>
        <taxon>asterids</taxon>
        <taxon>campanulids</taxon>
        <taxon>Apiales</taxon>
        <taxon>Apiaceae</taxon>
        <taxon>Apioideae</taxon>
        <taxon>Scandiceae</taxon>
        <taxon>Daucinae</taxon>
        <taxon>Daucus</taxon>
        <taxon>Daucus sect. Daucus</taxon>
    </lineage>
</organism>
<feature type="compositionally biased region" description="Basic and acidic residues" evidence="7">
    <location>
        <begin position="45"/>
        <end position="57"/>
    </location>
</feature>
<dbReference type="PANTHER" id="PTHR13871:SF96">
    <property type="entry name" value="THIOREDOXIN DOMAIN-CONTAINING PROTEIN"/>
    <property type="match status" value="1"/>
</dbReference>
<evidence type="ECO:0000256" key="5">
    <source>
        <dbReference type="ARBA" id="ARBA00047388"/>
    </source>
</evidence>